<dbReference type="RefSeq" id="WP_345454868.1">
    <property type="nucleotide sequence ID" value="NZ_BAABRV010000005.1"/>
</dbReference>
<dbReference type="Proteomes" id="UP001404956">
    <property type="component" value="Unassembled WGS sequence"/>
</dbReference>
<protein>
    <recommendedName>
        <fullName evidence="1">Knr4/Smi1-like domain-containing protein</fullName>
    </recommendedName>
</protein>
<reference evidence="2 3" key="1">
    <citation type="submission" date="2024-02" db="EMBL/GenBank/DDBJ databases">
        <title>Deinococcus aluminii NBRC 112889.</title>
        <authorList>
            <person name="Ichikawa N."/>
            <person name="Katano-Makiyama Y."/>
            <person name="Hidaka K."/>
        </authorList>
    </citation>
    <scope>NUCLEOTIDE SEQUENCE [LARGE SCALE GENOMIC DNA]</scope>
    <source>
        <strain evidence="2 3">NBRC 112889</strain>
    </source>
</reference>
<keyword evidence="3" id="KW-1185">Reference proteome</keyword>
<evidence type="ECO:0000313" key="3">
    <source>
        <dbReference type="Proteomes" id="UP001404956"/>
    </source>
</evidence>
<organism evidence="2 3">
    <name type="scientific">Deinococcus aluminii</name>
    <dbReference type="NCBI Taxonomy" id="1656885"/>
    <lineage>
        <taxon>Bacteria</taxon>
        <taxon>Thermotogati</taxon>
        <taxon>Deinococcota</taxon>
        <taxon>Deinococci</taxon>
        <taxon>Deinococcales</taxon>
        <taxon>Deinococcaceae</taxon>
        <taxon>Deinococcus</taxon>
    </lineage>
</organism>
<comment type="caution">
    <text evidence="2">The sequence shown here is derived from an EMBL/GenBank/DDBJ whole genome shotgun (WGS) entry which is preliminary data.</text>
</comment>
<name>A0ABP9XF26_9DEIO</name>
<dbReference type="EMBL" id="BAABRV010000005">
    <property type="protein sequence ID" value="GAA5533967.1"/>
    <property type="molecule type" value="Genomic_DNA"/>
</dbReference>
<evidence type="ECO:0000313" key="2">
    <source>
        <dbReference type="EMBL" id="GAA5533967.1"/>
    </source>
</evidence>
<dbReference type="Pfam" id="PF09346">
    <property type="entry name" value="SMI1_KNR4"/>
    <property type="match status" value="1"/>
</dbReference>
<evidence type="ECO:0000259" key="1">
    <source>
        <dbReference type="SMART" id="SM00860"/>
    </source>
</evidence>
<dbReference type="PANTHER" id="PTHR47432">
    <property type="entry name" value="CELL WALL ASSEMBLY REGULATOR SMI1"/>
    <property type="match status" value="1"/>
</dbReference>
<dbReference type="InterPro" id="IPR051873">
    <property type="entry name" value="KNR4/SMI1_regulator"/>
</dbReference>
<dbReference type="SMART" id="SM00860">
    <property type="entry name" value="SMI1_KNR4"/>
    <property type="match status" value="1"/>
</dbReference>
<gene>
    <name evidence="2" type="ORF">Dalu01_02375</name>
</gene>
<accession>A0ABP9XF26</accession>
<dbReference type="SUPFAM" id="SSF160631">
    <property type="entry name" value="SMI1/KNR4-like"/>
    <property type="match status" value="1"/>
</dbReference>
<dbReference type="PANTHER" id="PTHR47432:SF1">
    <property type="entry name" value="CELL WALL ASSEMBLY REGULATOR SMI1"/>
    <property type="match status" value="1"/>
</dbReference>
<dbReference type="InterPro" id="IPR037883">
    <property type="entry name" value="Knr4/Smi1-like_sf"/>
</dbReference>
<dbReference type="InterPro" id="IPR018958">
    <property type="entry name" value="Knr4/Smi1-like_dom"/>
</dbReference>
<feature type="domain" description="Knr4/Smi1-like" evidence="1">
    <location>
        <begin position="24"/>
        <end position="161"/>
    </location>
</feature>
<proteinExistence type="predicted"/>
<sequence>MTVQQFTDALTHHFPQLREDLRPGVRPAGLAEAERHLGQPLPPAVRDTYLACDGQLDVVPGVLLGLRWLPLDDVVREYATWLDLAGEDTGLDSRPPGAVRPVTFSPGWLPFASDGGGNGLAVDLQPGPAGTAGQVITFGPDETTRLVLASSLPAFLGWVADQIEAGRVTVEGNDVRLNGATSFLDAARTLV</sequence>